<dbReference type="HOGENOM" id="CLU_721879_0_0_1"/>
<protein>
    <submittedName>
        <fullName evidence="1">Uncharacterized protein</fullName>
    </submittedName>
</protein>
<dbReference type="GeneID" id="6338347"/>
<dbReference type="AlphaFoldDB" id="B2VU85"/>
<gene>
    <name evidence="1" type="ORF">PTRG_02058</name>
</gene>
<sequence>MSSYVPTDNPQPLAFRLPTQAHIKAYRAHGPPPSGYYMRRLPGRQGMFYNADESVTTNQGGMSDLHPCSHTRMNANPDQKFNPEPSFPCVRATGFFHPPWTYEAGQVRWNYHKNGWAPALAEALVSKGIKTTAAKREQIYEGLKDSSIYKHESSYVLHQPADRDTAIFQNEWAASMVARWGLERPFSMITVCPLVRADGIGWGRIYDTHNRPPVYTRWSTGEQDWYSLETTSQNPTFRRMWDDLWKTYGTDEIVELIRGCQFSPGEKVTSVFLWCLVRLHRRIALGNQISDANLGSWIKQYGNHLSRCGTPYNPAGRTFAFDPSKPYNGMSFTYNTLTAWLLNPRFGDDRRKSQFVKEWDDENKDKAWFTFRERMKAASKPFF</sequence>
<reference evidence="2" key="1">
    <citation type="journal article" date="2013" name="G3 (Bethesda)">
        <title>Comparative genomics of a plant-pathogenic fungus, Pyrenophora tritici-repentis, reveals transduplication and the impact of repeat elements on pathogenicity and population divergence.</title>
        <authorList>
            <person name="Manning V.A."/>
            <person name="Pandelova I."/>
            <person name="Dhillon B."/>
            <person name="Wilhelm L.J."/>
            <person name="Goodwin S.B."/>
            <person name="Berlin A.M."/>
            <person name="Figueroa M."/>
            <person name="Freitag M."/>
            <person name="Hane J.K."/>
            <person name="Henrissat B."/>
            <person name="Holman W.H."/>
            <person name="Kodira C.D."/>
            <person name="Martin J."/>
            <person name="Oliver R.P."/>
            <person name="Robbertse B."/>
            <person name="Schackwitz W."/>
            <person name="Schwartz D.C."/>
            <person name="Spatafora J.W."/>
            <person name="Turgeon B.G."/>
            <person name="Yandava C."/>
            <person name="Young S."/>
            <person name="Zhou S."/>
            <person name="Zeng Q."/>
            <person name="Grigoriev I.V."/>
            <person name="Ma L.-J."/>
            <person name="Ciuffetti L.M."/>
        </authorList>
    </citation>
    <scope>NUCLEOTIDE SEQUENCE [LARGE SCALE GENOMIC DNA]</scope>
    <source>
        <strain evidence="2">Pt-1C-BFP</strain>
    </source>
</reference>
<dbReference type="EMBL" id="DS231615">
    <property type="protein sequence ID" value="EDU41496.1"/>
    <property type="molecule type" value="Genomic_DNA"/>
</dbReference>
<evidence type="ECO:0000313" key="1">
    <source>
        <dbReference type="EMBL" id="EDU41496.1"/>
    </source>
</evidence>
<accession>B2VU85</accession>
<evidence type="ECO:0000313" key="2">
    <source>
        <dbReference type="Proteomes" id="UP000001471"/>
    </source>
</evidence>
<dbReference type="Proteomes" id="UP000001471">
    <property type="component" value="Unassembled WGS sequence"/>
</dbReference>
<name>B2VU85_PYRTR</name>
<dbReference type="KEGG" id="ptrr:6338347"/>
<dbReference type="InParanoid" id="B2VU85"/>
<organism evidence="1 2">
    <name type="scientific">Pyrenophora tritici-repentis (strain Pt-1C-BFP)</name>
    <name type="common">Wheat tan spot fungus</name>
    <name type="synonym">Drechslera tritici-repentis</name>
    <dbReference type="NCBI Taxonomy" id="426418"/>
    <lineage>
        <taxon>Eukaryota</taxon>
        <taxon>Fungi</taxon>
        <taxon>Dikarya</taxon>
        <taxon>Ascomycota</taxon>
        <taxon>Pezizomycotina</taxon>
        <taxon>Dothideomycetes</taxon>
        <taxon>Pleosporomycetidae</taxon>
        <taxon>Pleosporales</taxon>
        <taxon>Pleosporineae</taxon>
        <taxon>Pleosporaceae</taxon>
        <taxon>Pyrenophora</taxon>
    </lineage>
</organism>
<proteinExistence type="predicted"/>